<keyword evidence="4" id="KW-1185">Reference proteome</keyword>
<evidence type="ECO:0000313" key="4">
    <source>
        <dbReference type="Proteomes" id="UP001189429"/>
    </source>
</evidence>
<evidence type="ECO:0000256" key="1">
    <source>
        <dbReference type="SAM" id="MobiDB-lite"/>
    </source>
</evidence>
<protein>
    <submittedName>
        <fullName evidence="3">Uncharacterized protein</fullName>
    </submittedName>
</protein>
<evidence type="ECO:0000256" key="2">
    <source>
        <dbReference type="SAM" id="SignalP"/>
    </source>
</evidence>
<reference evidence="3" key="1">
    <citation type="submission" date="2023-10" db="EMBL/GenBank/DDBJ databases">
        <authorList>
            <person name="Chen Y."/>
            <person name="Shah S."/>
            <person name="Dougan E. K."/>
            <person name="Thang M."/>
            <person name="Chan C."/>
        </authorList>
    </citation>
    <scope>NUCLEOTIDE SEQUENCE [LARGE SCALE GENOMIC DNA]</scope>
</reference>
<comment type="caution">
    <text evidence="3">The sequence shown here is derived from an EMBL/GenBank/DDBJ whole genome shotgun (WGS) entry which is preliminary data.</text>
</comment>
<sequence>MKGPAHGVRLVPLLAASTLGAALAQELKAADGEARRLTEISSMESTFTADDSNSEVSAPSDSDSASSLDSQASQIVSGIMETFLHENELEPGEMECLVGWREEG</sequence>
<gene>
    <name evidence="3" type="ORF">PCOR1329_LOCUS79044</name>
</gene>
<feature type="compositionally biased region" description="Low complexity" evidence="1">
    <location>
        <begin position="54"/>
        <end position="72"/>
    </location>
</feature>
<dbReference type="Proteomes" id="UP001189429">
    <property type="component" value="Unassembled WGS sequence"/>
</dbReference>
<proteinExistence type="predicted"/>
<feature type="compositionally biased region" description="Polar residues" evidence="1">
    <location>
        <begin position="41"/>
        <end position="50"/>
    </location>
</feature>
<feature type="region of interest" description="Disordered" evidence="1">
    <location>
        <begin position="41"/>
        <end position="72"/>
    </location>
</feature>
<organism evidence="3 4">
    <name type="scientific">Prorocentrum cordatum</name>
    <dbReference type="NCBI Taxonomy" id="2364126"/>
    <lineage>
        <taxon>Eukaryota</taxon>
        <taxon>Sar</taxon>
        <taxon>Alveolata</taxon>
        <taxon>Dinophyceae</taxon>
        <taxon>Prorocentrales</taxon>
        <taxon>Prorocentraceae</taxon>
        <taxon>Prorocentrum</taxon>
    </lineage>
</organism>
<evidence type="ECO:0000313" key="3">
    <source>
        <dbReference type="EMBL" id="CAK0902440.1"/>
    </source>
</evidence>
<feature type="signal peptide" evidence="2">
    <location>
        <begin position="1"/>
        <end position="24"/>
    </location>
</feature>
<accession>A0ABN9XR67</accession>
<name>A0ABN9XR67_9DINO</name>
<keyword evidence="2" id="KW-0732">Signal</keyword>
<feature type="chain" id="PRO_5046891278" evidence="2">
    <location>
        <begin position="25"/>
        <end position="104"/>
    </location>
</feature>
<dbReference type="EMBL" id="CAUYUJ010021068">
    <property type="protein sequence ID" value="CAK0902440.1"/>
    <property type="molecule type" value="Genomic_DNA"/>
</dbReference>